<accession>A0A401J0Z9</accession>
<keyword evidence="1" id="KW-0812">Transmembrane</keyword>
<organism evidence="2 3">
    <name type="scientific">Sphingobium xenophagum</name>
    <dbReference type="NCBI Taxonomy" id="121428"/>
    <lineage>
        <taxon>Bacteria</taxon>
        <taxon>Pseudomonadati</taxon>
        <taxon>Pseudomonadota</taxon>
        <taxon>Alphaproteobacteria</taxon>
        <taxon>Sphingomonadales</taxon>
        <taxon>Sphingomonadaceae</taxon>
        <taxon>Sphingobium</taxon>
    </lineage>
</organism>
<dbReference type="EMBL" id="BBQY01000004">
    <property type="protein sequence ID" value="GBH30286.1"/>
    <property type="molecule type" value="Genomic_DNA"/>
</dbReference>
<evidence type="ECO:0000313" key="3">
    <source>
        <dbReference type="Proteomes" id="UP000290975"/>
    </source>
</evidence>
<evidence type="ECO:0000256" key="1">
    <source>
        <dbReference type="SAM" id="Phobius"/>
    </source>
</evidence>
<keyword evidence="1" id="KW-1133">Transmembrane helix</keyword>
<feature type="transmembrane region" description="Helical" evidence="1">
    <location>
        <begin position="21"/>
        <end position="42"/>
    </location>
</feature>
<proteinExistence type="predicted"/>
<dbReference type="Proteomes" id="UP000290975">
    <property type="component" value="Unassembled WGS sequence"/>
</dbReference>
<dbReference type="AlphaFoldDB" id="A0A401J0Z9"/>
<sequence>MVEPEKHIATEDARSGSTEHVVRYVLGISLALAVIVMLFVLWR</sequence>
<reference evidence="2 3" key="1">
    <citation type="submission" date="2014-12" db="EMBL/GenBank/DDBJ databases">
        <title>Whole genome sequencing of Sphingobium xenophagum OW59.</title>
        <authorList>
            <person name="Ohta Y."/>
            <person name="Nishi S."/>
            <person name="Hatada Y."/>
        </authorList>
    </citation>
    <scope>NUCLEOTIDE SEQUENCE [LARGE SCALE GENOMIC DNA]</scope>
    <source>
        <strain evidence="2 3">OW59</strain>
    </source>
</reference>
<keyword evidence="3" id="KW-1185">Reference proteome</keyword>
<evidence type="ECO:0000313" key="2">
    <source>
        <dbReference type="EMBL" id="GBH30286.1"/>
    </source>
</evidence>
<name>A0A401J0Z9_SPHXE</name>
<gene>
    <name evidence="2" type="ORF">MBESOW_P1540</name>
</gene>
<dbReference type="STRING" id="1192759.GCA_000277525_03568"/>
<dbReference type="RefSeq" id="WP_017184358.1">
    <property type="nucleotide sequence ID" value="NZ_BBQY01000004.1"/>
</dbReference>
<comment type="caution">
    <text evidence="2">The sequence shown here is derived from an EMBL/GenBank/DDBJ whole genome shotgun (WGS) entry which is preliminary data.</text>
</comment>
<keyword evidence="1" id="KW-0472">Membrane</keyword>
<protein>
    <submittedName>
        <fullName evidence="2">Uncharacterized protein</fullName>
    </submittedName>
</protein>